<feature type="domain" description="RND related barrel-sandwich hybrid" evidence="4">
    <location>
        <begin position="64"/>
        <end position="262"/>
    </location>
</feature>
<gene>
    <name evidence="5" type="ORF">EV214_1039</name>
</gene>
<dbReference type="RefSeq" id="WP_132242559.1">
    <property type="nucleotide sequence ID" value="NZ_SLWV01000003.1"/>
</dbReference>
<reference evidence="5 6" key="1">
    <citation type="submission" date="2019-03" db="EMBL/GenBank/DDBJ databases">
        <title>Genomic Encyclopedia of Type Strains, Phase IV (KMG-IV): sequencing the most valuable type-strain genomes for metagenomic binning, comparative biology and taxonomic classification.</title>
        <authorList>
            <person name="Goeker M."/>
        </authorList>
    </citation>
    <scope>NUCLEOTIDE SEQUENCE [LARGE SCALE GENOMIC DNA]</scope>
    <source>
        <strain evidence="5 6">DSM 102940</strain>
    </source>
</reference>
<name>A0A4R2L4Q8_9FIRM</name>
<dbReference type="InterPro" id="IPR058709">
    <property type="entry name" value="BSH_RND-rel"/>
</dbReference>
<keyword evidence="1" id="KW-1133">Transmembrane helix</keyword>
<feature type="transmembrane region" description="Helical" evidence="1">
    <location>
        <begin position="15"/>
        <end position="36"/>
    </location>
</feature>
<evidence type="ECO:0000259" key="3">
    <source>
        <dbReference type="Pfam" id="PF26012"/>
    </source>
</evidence>
<feature type="domain" description="RND related beta-barrel" evidence="2">
    <location>
        <begin position="266"/>
        <end position="335"/>
    </location>
</feature>
<accession>A0A4R2L4Q8</accession>
<dbReference type="InterPro" id="IPR058729">
    <property type="entry name" value="Beta-barrel_RND-rel"/>
</dbReference>
<evidence type="ECO:0000259" key="4">
    <source>
        <dbReference type="Pfam" id="PF26018"/>
    </source>
</evidence>
<protein>
    <submittedName>
        <fullName evidence="5">Putative membrane fusion protein</fullName>
    </submittedName>
</protein>
<dbReference type="Proteomes" id="UP000294919">
    <property type="component" value="Unassembled WGS sequence"/>
</dbReference>
<dbReference type="Pfam" id="PF26011">
    <property type="entry name" value="Beta-barrel_RND_rel"/>
    <property type="match status" value="1"/>
</dbReference>
<feature type="domain" description="RND related alpha-helical hairpin" evidence="3">
    <location>
        <begin position="100"/>
        <end position="199"/>
    </location>
</feature>
<evidence type="ECO:0000313" key="6">
    <source>
        <dbReference type="Proteomes" id="UP000294919"/>
    </source>
</evidence>
<keyword evidence="1" id="KW-0812">Transmembrane</keyword>
<dbReference type="Pfam" id="PF26018">
    <property type="entry name" value="BSH_RND_rel"/>
    <property type="match status" value="1"/>
</dbReference>
<proteinExistence type="predicted"/>
<organism evidence="5 6">
    <name type="scientific">Marinisporobacter balticus</name>
    <dbReference type="NCBI Taxonomy" id="2018667"/>
    <lineage>
        <taxon>Bacteria</taxon>
        <taxon>Bacillati</taxon>
        <taxon>Bacillota</taxon>
        <taxon>Clostridia</taxon>
        <taxon>Peptostreptococcales</taxon>
        <taxon>Thermotaleaceae</taxon>
        <taxon>Marinisporobacter</taxon>
    </lineage>
</organism>
<evidence type="ECO:0000313" key="5">
    <source>
        <dbReference type="EMBL" id="TCO78959.1"/>
    </source>
</evidence>
<dbReference type="AlphaFoldDB" id="A0A4R2L4Q8"/>
<dbReference type="EMBL" id="SLWV01000003">
    <property type="protein sequence ID" value="TCO78959.1"/>
    <property type="molecule type" value="Genomic_DNA"/>
</dbReference>
<keyword evidence="1" id="KW-0472">Membrane</keyword>
<evidence type="ECO:0000259" key="2">
    <source>
        <dbReference type="Pfam" id="PF26011"/>
    </source>
</evidence>
<dbReference type="Pfam" id="PF26012">
    <property type="entry name" value="HH_RND_rel"/>
    <property type="match status" value="1"/>
</dbReference>
<evidence type="ECO:0000256" key="1">
    <source>
        <dbReference type="SAM" id="Phobius"/>
    </source>
</evidence>
<keyword evidence="6" id="KW-1185">Reference proteome</keyword>
<dbReference type="OrthoDB" id="1834786at2"/>
<sequence>MKKKLRKKSKKNKRFRYFILGVILFYLGIKFLPMLISFSKETSIAEYGNIQVVDKLNCYIIREEKKVNSNVEGDIKYFAQEGEKIEKGYKIAEIEKSIVDDETRKKLEIINQRIESINENENNLFQSDIKKIDEEINKIINNIKEYKEKGNLLQISKLKRELSNKLEKKRIITGDKSFAGKNLEALKLEQEQLAGKINNAINIIKSPQSGIISYNIDGYENILTPKNMATIELEKLKKIDSKITNLSAEKVINQQNLFKIVDNNLWYMISWVDDDTLERYKVGRSVAFQFPQREITGSIYKIVENEKNNMVIFQLDQYVENFFNLRNIELNVISVNYEGLKIYRDSVIEKDGKNGVYVLDINRYVNFKRIKIIGYDDEYAIIQSNVFYEKDGEDMKTISTVKLYDEIVRNGARVKEGQMIY</sequence>
<dbReference type="InterPro" id="IPR058728">
    <property type="entry name" value="HH_RND-rel"/>
</dbReference>
<comment type="caution">
    <text evidence="5">The sequence shown here is derived from an EMBL/GenBank/DDBJ whole genome shotgun (WGS) entry which is preliminary data.</text>
</comment>